<dbReference type="InterPro" id="IPR051795">
    <property type="entry name" value="Glycosyl_Hydrlase_43"/>
</dbReference>
<dbReference type="Gene3D" id="2.115.10.20">
    <property type="entry name" value="Glycosyl hydrolase domain, family 43"/>
    <property type="match status" value="1"/>
</dbReference>
<accession>A0ABT7SLZ4</accession>
<keyword evidence="2 4" id="KW-0378">Hydrolase</keyword>
<dbReference type="InterPro" id="IPR013320">
    <property type="entry name" value="ConA-like_dom_sf"/>
</dbReference>
<protein>
    <submittedName>
        <fullName evidence="6">Family 43 glycosylhydrolase</fullName>
    </submittedName>
</protein>
<dbReference type="PANTHER" id="PTHR42812:SF12">
    <property type="entry name" value="BETA-XYLOSIDASE-RELATED"/>
    <property type="match status" value="1"/>
</dbReference>
<comment type="caution">
    <text evidence="6">The sequence shown here is derived from an EMBL/GenBank/DDBJ whole genome shotgun (WGS) entry which is preliminary data.</text>
</comment>
<dbReference type="SUPFAM" id="SSF49899">
    <property type="entry name" value="Concanavalin A-like lectins/glucanases"/>
    <property type="match status" value="1"/>
</dbReference>
<dbReference type="PANTHER" id="PTHR42812">
    <property type="entry name" value="BETA-XYLOSIDASE"/>
    <property type="match status" value="1"/>
</dbReference>
<comment type="similarity">
    <text evidence="1 4">Belongs to the glycosyl hydrolase 43 family.</text>
</comment>
<dbReference type="Gene3D" id="2.60.120.200">
    <property type="match status" value="1"/>
</dbReference>
<dbReference type="RefSeq" id="WP_289456789.1">
    <property type="nucleotide sequence ID" value="NZ_JAUCGQ010000004.1"/>
</dbReference>
<keyword evidence="7" id="KW-1185">Reference proteome</keyword>
<sequence>MNAHTVVNPILPGCHPDPSICRVGDDYYLVTSTFEYLPGLPVHHSRDLRSWRVVGHATPSVDLSEVRSSGGLYAPTIRFHDGRFYVVCTVVQEPGATGRSGNYVVTATDPAGPWSEPVWLTGAEGGFDPSLLFDDDGRAWYCGTRPAPAPQFEGHTEVWLRELDLDALALVGPEHVLWEGAVRGAVWAEGPHVYRIGDWYYLLSAEGGTAEHHAIVVARSDSVTGPYVGDRANPVLTHRHLGRAYPLYAVGHADLVELQDGSWYAVLLAVRHGAALGRETHLVPVTWEDGWPVFASGVGLVTAEVPAPALPEHPWDDPRALVDTFEAPEVDPRWDAVRARPSEVSRLEPGALVLPLRAETLHDRATPAFVGRRLEHVAADVDLVVDVVPRPGELAGLALRLSDDDHLALVVALDDEGRRGVRALRTCRGERSTHGWLAVEDGPVLLRAAVRGRAVAFSAGAPGAAPQDVAAFDDDTLDPLPSVHFTGTWVGAYGTSDGRPTSTELRVLRYEVHPA</sequence>
<name>A0ABT7SLZ4_9CELL</name>
<gene>
    <name evidence="6" type="ORF">QRT04_16515</name>
</gene>
<dbReference type="InterPro" id="IPR023296">
    <property type="entry name" value="Glyco_hydro_beta-prop_sf"/>
</dbReference>
<evidence type="ECO:0000313" key="6">
    <source>
        <dbReference type="EMBL" id="MDM7856544.1"/>
    </source>
</evidence>
<organism evidence="6 7">
    <name type="scientific">Cellulomonas alba</name>
    <dbReference type="NCBI Taxonomy" id="3053467"/>
    <lineage>
        <taxon>Bacteria</taxon>
        <taxon>Bacillati</taxon>
        <taxon>Actinomycetota</taxon>
        <taxon>Actinomycetes</taxon>
        <taxon>Micrococcales</taxon>
        <taxon>Cellulomonadaceae</taxon>
        <taxon>Cellulomonas</taxon>
    </lineage>
</organism>
<dbReference type="EMBL" id="JAUCGQ010000004">
    <property type="protein sequence ID" value="MDM7856544.1"/>
    <property type="molecule type" value="Genomic_DNA"/>
</dbReference>
<dbReference type="SUPFAM" id="SSF75005">
    <property type="entry name" value="Arabinanase/levansucrase/invertase"/>
    <property type="match status" value="1"/>
</dbReference>
<dbReference type="Proteomes" id="UP001529338">
    <property type="component" value="Unassembled WGS sequence"/>
</dbReference>
<dbReference type="InterPro" id="IPR006710">
    <property type="entry name" value="Glyco_hydro_43"/>
</dbReference>
<evidence type="ECO:0000259" key="5">
    <source>
        <dbReference type="Pfam" id="PF17851"/>
    </source>
</evidence>
<evidence type="ECO:0000256" key="3">
    <source>
        <dbReference type="ARBA" id="ARBA00023295"/>
    </source>
</evidence>
<evidence type="ECO:0000256" key="4">
    <source>
        <dbReference type="RuleBase" id="RU361187"/>
    </source>
</evidence>
<reference evidence="6 7" key="1">
    <citation type="submission" date="2023-06" db="EMBL/GenBank/DDBJ databases">
        <title>Cellulomonas sp. MW4 Whole genome sequence.</title>
        <authorList>
            <person name="Park S."/>
        </authorList>
    </citation>
    <scope>NUCLEOTIDE SEQUENCE [LARGE SCALE GENOMIC DNA]</scope>
    <source>
        <strain evidence="6 7">MW4</strain>
    </source>
</reference>
<evidence type="ECO:0000256" key="2">
    <source>
        <dbReference type="ARBA" id="ARBA00022801"/>
    </source>
</evidence>
<proteinExistence type="inferred from homology"/>
<keyword evidence="3 4" id="KW-0326">Glycosidase</keyword>
<feature type="domain" description="Beta-xylosidase C-terminal Concanavalin A-like" evidence="5">
    <location>
        <begin position="323"/>
        <end position="502"/>
    </location>
</feature>
<evidence type="ECO:0000256" key="1">
    <source>
        <dbReference type="ARBA" id="ARBA00009865"/>
    </source>
</evidence>
<dbReference type="InterPro" id="IPR041542">
    <property type="entry name" value="GH43_C2"/>
</dbReference>
<dbReference type="Pfam" id="PF17851">
    <property type="entry name" value="GH43_C2"/>
    <property type="match status" value="1"/>
</dbReference>
<evidence type="ECO:0000313" key="7">
    <source>
        <dbReference type="Proteomes" id="UP001529338"/>
    </source>
</evidence>
<dbReference type="Pfam" id="PF04616">
    <property type="entry name" value="Glyco_hydro_43"/>
    <property type="match status" value="1"/>
</dbReference>
<dbReference type="CDD" id="cd18617">
    <property type="entry name" value="GH43_XynB-like"/>
    <property type="match status" value="1"/>
</dbReference>